<organism evidence="2 3">
    <name type="scientific">Namhaeicola litoreus</name>
    <dbReference type="NCBI Taxonomy" id="1052145"/>
    <lineage>
        <taxon>Bacteria</taxon>
        <taxon>Pseudomonadati</taxon>
        <taxon>Bacteroidota</taxon>
        <taxon>Flavobacteriia</taxon>
        <taxon>Flavobacteriales</taxon>
        <taxon>Flavobacteriaceae</taxon>
        <taxon>Namhaeicola</taxon>
    </lineage>
</organism>
<name>A0ABW3Y3N1_9FLAO</name>
<evidence type="ECO:0000259" key="1">
    <source>
        <dbReference type="Pfam" id="PF13145"/>
    </source>
</evidence>
<evidence type="ECO:0000313" key="3">
    <source>
        <dbReference type="Proteomes" id="UP001597201"/>
    </source>
</evidence>
<dbReference type="Proteomes" id="UP001597201">
    <property type="component" value="Unassembled WGS sequence"/>
</dbReference>
<dbReference type="InterPro" id="IPR000297">
    <property type="entry name" value="PPIase_PpiC"/>
</dbReference>
<dbReference type="RefSeq" id="WP_377179447.1">
    <property type="nucleotide sequence ID" value="NZ_JBHTMY010000003.1"/>
</dbReference>
<protein>
    <submittedName>
        <fullName evidence="2">Peptidyl-prolyl cis-trans isomerase</fullName>
    </submittedName>
</protein>
<keyword evidence="3" id="KW-1185">Reference proteome</keyword>
<sequence length="286" mass="32807">MKKFLKEPLLHFMLLGAMIFGYYYLTNEAEESEAAIVIDDAEYDYLLSLWKNQWQREPNEDDIKAFLDQYIRQEVFYKEALALSLDHNDIIVKRRLAQKMEAVSNDLNAMIKPPTEGDLHAFYLANQALFQLPPSFTFQQVLFLNNEQNLAEQLAISKNALNNGGEIPANRKQKLSLPNLWENSSPAEINNAFGGDFAQALDSLPITQWVGPVLSGFGQHLVYISKKDSSKMANFEDVKPYVLNEYEYQSELETQEQVYLELLDKYGLKITSGKVPNSVKDSYRIQ</sequence>
<gene>
    <name evidence="2" type="ORF">ACFQ39_12570</name>
</gene>
<feature type="domain" description="PpiC" evidence="1">
    <location>
        <begin position="114"/>
        <end position="240"/>
    </location>
</feature>
<accession>A0ABW3Y3N1</accession>
<proteinExistence type="predicted"/>
<keyword evidence="2" id="KW-0413">Isomerase</keyword>
<comment type="caution">
    <text evidence="2">The sequence shown here is derived from an EMBL/GenBank/DDBJ whole genome shotgun (WGS) entry which is preliminary data.</text>
</comment>
<dbReference type="EMBL" id="JBHTMY010000003">
    <property type="protein sequence ID" value="MFD1316454.1"/>
    <property type="molecule type" value="Genomic_DNA"/>
</dbReference>
<dbReference type="Pfam" id="PF13145">
    <property type="entry name" value="Rotamase_2"/>
    <property type="match status" value="1"/>
</dbReference>
<reference evidence="3" key="1">
    <citation type="journal article" date="2019" name="Int. J. Syst. Evol. Microbiol.">
        <title>The Global Catalogue of Microorganisms (GCM) 10K type strain sequencing project: providing services to taxonomists for standard genome sequencing and annotation.</title>
        <authorList>
            <consortium name="The Broad Institute Genomics Platform"/>
            <consortium name="The Broad Institute Genome Sequencing Center for Infectious Disease"/>
            <person name="Wu L."/>
            <person name="Ma J."/>
        </authorList>
    </citation>
    <scope>NUCLEOTIDE SEQUENCE [LARGE SCALE GENOMIC DNA]</scope>
    <source>
        <strain evidence="3">CCUG 61485</strain>
    </source>
</reference>
<evidence type="ECO:0000313" key="2">
    <source>
        <dbReference type="EMBL" id="MFD1316454.1"/>
    </source>
</evidence>
<dbReference type="GO" id="GO:0016853">
    <property type="term" value="F:isomerase activity"/>
    <property type="evidence" value="ECO:0007669"/>
    <property type="project" value="UniProtKB-KW"/>
</dbReference>